<accession>A0A2T2P3W5</accession>
<sequence length="310" mass="32952">MQRGRGRGRGRNPNPSRTTERRGSSRSNSRITTSSQNRGRTPLRRSARIAELLGAELDGAVNGHSQLSAASDSMADVARPRALGNRSVPSRHHSANTRNSGRSRSGRPSLSPEDISYQMDIIVQPPPRARAGQALSGSIIVRLRTTNADPDDAIADSANLVAVATVIPGPNSTASTDPAVLNTILAGRRVDSIHPFSDDEADGNIASMDMDDPRGVGYMRFPELVIRQPGTYRIRITLIRIRNSSSDPPVASATGGVSVQAVDSNPIVVQATGGSSSNVAAYNGSIGDASEDDGGWLDVLRTLQERRMSR</sequence>
<dbReference type="InterPro" id="IPR021740">
    <property type="entry name" value="Velvet"/>
</dbReference>
<evidence type="ECO:0000313" key="4">
    <source>
        <dbReference type="Proteomes" id="UP000240883"/>
    </source>
</evidence>
<feature type="compositionally biased region" description="Low complexity" evidence="2">
    <location>
        <begin position="96"/>
        <end position="112"/>
    </location>
</feature>
<dbReference type="EMBL" id="KZ678130">
    <property type="protein sequence ID" value="PSN72351.1"/>
    <property type="molecule type" value="Genomic_DNA"/>
</dbReference>
<dbReference type="Proteomes" id="UP000240883">
    <property type="component" value="Unassembled WGS sequence"/>
</dbReference>
<keyword evidence="1" id="KW-0749">Sporulation</keyword>
<evidence type="ECO:0000313" key="3">
    <source>
        <dbReference type="EMBL" id="PSN72351.1"/>
    </source>
</evidence>
<proteinExistence type="predicted"/>
<feature type="region of interest" description="Disordered" evidence="2">
    <location>
        <begin position="82"/>
        <end position="113"/>
    </location>
</feature>
<organism evidence="3 4">
    <name type="scientific">Corynespora cassiicola Philippines</name>
    <dbReference type="NCBI Taxonomy" id="1448308"/>
    <lineage>
        <taxon>Eukaryota</taxon>
        <taxon>Fungi</taxon>
        <taxon>Dikarya</taxon>
        <taxon>Ascomycota</taxon>
        <taxon>Pezizomycotina</taxon>
        <taxon>Dothideomycetes</taxon>
        <taxon>Pleosporomycetidae</taxon>
        <taxon>Pleosporales</taxon>
        <taxon>Corynesporascaceae</taxon>
        <taxon>Corynespora</taxon>
    </lineage>
</organism>
<dbReference type="PANTHER" id="PTHR33572:SF18">
    <property type="entry name" value="SPORE DEVELOPMENT REGULATOR VOSA"/>
    <property type="match status" value="1"/>
</dbReference>
<keyword evidence="4" id="KW-1185">Reference proteome</keyword>
<protein>
    <recommendedName>
        <fullName evidence="5">Velvet domain-containing protein</fullName>
    </recommendedName>
</protein>
<evidence type="ECO:0000256" key="2">
    <source>
        <dbReference type="SAM" id="MobiDB-lite"/>
    </source>
</evidence>
<evidence type="ECO:0008006" key="5">
    <source>
        <dbReference type="Google" id="ProtNLM"/>
    </source>
</evidence>
<dbReference type="GO" id="GO:0030435">
    <property type="term" value="P:sporulation resulting in formation of a cellular spore"/>
    <property type="evidence" value="ECO:0007669"/>
    <property type="project" value="UniProtKB-KW"/>
</dbReference>
<dbReference type="InterPro" id="IPR038491">
    <property type="entry name" value="Velvet_dom_sf"/>
</dbReference>
<gene>
    <name evidence="3" type="ORF">BS50DRAFT_249692</name>
</gene>
<dbReference type="Gene3D" id="2.60.40.3960">
    <property type="entry name" value="Velvet domain"/>
    <property type="match status" value="1"/>
</dbReference>
<feature type="compositionally biased region" description="Basic residues" evidence="2">
    <location>
        <begin position="1"/>
        <end position="10"/>
    </location>
</feature>
<feature type="region of interest" description="Disordered" evidence="2">
    <location>
        <begin position="1"/>
        <end position="46"/>
    </location>
</feature>
<reference evidence="3 4" key="1">
    <citation type="journal article" date="2018" name="Front. Microbiol.">
        <title>Genome-Wide Analysis of Corynespora cassiicola Leaf Fall Disease Putative Effectors.</title>
        <authorList>
            <person name="Lopez D."/>
            <person name="Ribeiro S."/>
            <person name="Label P."/>
            <person name="Fumanal B."/>
            <person name="Venisse J.S."/>
            <person name="Kohler A."/>
            <person name="de Oliveira R.R."/>
            <person name="Labutti K."/>
            <person name="Lipzen A."/>
            <person name="Lail K."/>
            <person name="Bauer D."/>
            <person name="Ohm R.A."/>
            <person name="Barry K.W."/>
            <person name="Spatafora J."/>
            <person name="Grigoriev I.V."/>
            <person name="Martin F.M."/>
            <person name="Pujade-Renaud V."/>
        </authorList>
    </citation>
    <scope>NUCLEOTIDE SEQUENCE [LARGE SCALE GENOMIC DNA]</scope>
    <source>
        <strain evidence="3 4">Philippines</strain>
    </source>
</reference>
<dbReference type="PANTHER" id="PTHR33572">
    <property type="entry name" value="SPORE DEVELOPMENT REGULATOR VOSA"/>
    <property type="match status" value="1"/>
</dbReference>
<evidence type="ECO:0000256" key="1">
    <source>
        <dbReference type="ARBA" id="ARBA00022969"/>
    </source>
</evidence>
<dbReference type="AlphaFoldDB" id="A0A2T2P3W5"/>
<dbReference type="OrthoDB" id="5399926at2759"/>
<name>A0A2T2P3W5_CORCC</name>
<feature type="compositionally biased region" description="Low complexity" evidence="2">
    <location>
        <begin position="25"/>
        <end position="35"/>
    </location>
</feature>